<evidence type="ECO:0000259" key="10">
    <source>
        <dbReference type="Pfam" id="PF03800"/>
    </source>
</evidence>
<evidence type="ECO:0000256" key="5">
    <source>
        <dbReference type="ARBA" id="ARBA00022776"/>
    </source>
</evidence>
<keyword evidence="5" id="KW-0498">Mitosis</keyword>
<dbReference type="Gene3D" id="1.10.418.60">
    <property type="entry name" value="Ncd80 complex, Nuf2 subunit"/>
    <property type="match status" value="1"/>
</dbReference>
<keyword evidence="3" id="KW-0158">Chromosome</keyword>
<sequence length="430" mass="50256">MHQFPILEEKEILRVLCVKDANYDCLFNEPMDGAKVTSAYKFIVAEIVKEIIIEEESTDGLNSALHKQSFHDLAFLKILLDLMRAADISDFSSRDLNFPSPQRTRRNLSALLNLMYFVGGIREEYCALTEPTNGIAQERSAQCEETNLARKQYNELLSKYNQEAAQREVIVKEIEKMKEVGQELAMKAASLTEHCQNKNAVFNEMEKKKVAIKERIQELGLKNEQSRKRIIISPDKKIYALQQMKQMIQTLSFANSELELNLQDTQQQLKAACKEESDLKKYEALLNENIYISEQIRSLESQLFSTKQEHEQVNQEIKQKQDLQMKLRNSIAEISKSIEEKENSQLYEIKEKWNVLKCSVKEKEFLDNQKRARMKEKLANQNKLQQQKESMLNQQKETIQALQNMEKQLDLALETYKDKFINIMNEMKFE</sequence>
<evidence type="ECO:0000256" key="4">
    <source>
        <dbReference type="ARBA" id="ARBA00022618"/>
    </source>
</evidence>
<evidence type="ECO:0000256" key="2">
    <source>
        <dbReference type="ARBA" id="ARBA00005498"/>
    </source>
</evidence>
<comment type="subcellular location">
    <subcellularLocation>
        <location evidence="1">Chromosome</location>
        <location evidence="1">Centromere</location>
    </subcellularLocation>
</comment>
<organism evidence="11">
    <name type="scientific">Arcella intermedia</name>
    <dbReference type="NCBI Taxonomy" id="1963864"/>
    <lineage>
        <taxon>Eukaryota</taxon>
        <taxon>Amoebozoa</taxon>
        <taxon>Tubulinea</taxon>
        <taxon>Elardia</taxon>
        <taxon>Arcellinida</taxon>
        <taxon>Sphaerothecina</taxon>
        <taxon>Arcellidae</taxon>
        <taxon>Arcella</taxon>
    </lineage>
</organism>
<evidence type="ECO:0000256" key="7">
    <source>
        <dbReference type="ARBA" id="ARBA00023306"/>
    </source>
</evidence>
<evidence type="ECO:0000256" key="9">
    <source>
        <dbReference type="SAM" id="Coils"/>
    </source>
</evidence>
<keyword evidence="8" id="KW-0137">Centromere</keyword>
<evidence type="ECO:0000256" key="1">
    <source>
        <dbReference type="ARBA" id="ARBA00004584"/>
    </source>
</evidence>
<dbReference type="GO" id="GO:0051301">
    <property type="term" value="P:cell division"/>
    <property type="evidence" value="ECO:0007669"/>
    <property type="project" value="UniProtKB-KW"/>
</dbReference>
<dbReference type="InterPro" id="IPR038275">
    <property type="entry name" value="Nuf2_N_sf"/>
</dbReference>
<evidence type="ECO:0000256" key="3">
    <source>
        <dbReference type="ARBA" id="ARBA00022454"/>
    </source>
</evidence>
<dbReference type="AlphaFoldDB" id="A0A6B2L4M9"/>
<protein>
    <recommendedName>
        <fullName evidence="10">Kinetochore protein Nuf2 N-terminal domain-containing protein</fullName>
    </recommendedName>
</protein>
<feature type="coiled-coil region" evidence="9">
    <location>
        <begin position="248"/>
        <end position="333"/>
    </location>
</feature>
<dbReference type="GO" id="GO:0031262">
    <property type="term" value="C:Ndc80 complex"/>
    <property type="evidence" value="ECO:0007669"/>
    <property type="project" value="InterPro"/>
</dbReference>
<accession>A0A6B2L4M9</accession>
<comment type="similarity">
    <text evidence="2">Belongs to the NUF2 family.</text>
</comment>
<feature type="coiled-coil region" evidence="9">
    <location>
        <begin position="374"/>
        <end position="419"/>
    </location>
</feature>
<evidence type="ECO:0000256" key="6">
    <source>
        <dbReference type="ARBA" id="ARBA00023054"/>
    </source>
</evidence>
<keyword evidence="7" id="KW-0131">Cell cycle</keyword>
<keyword evidence="4" id="KW-0132">Cell division</keyword>
<reference evidence="11" key="1">
    <citation type="journal article" date="2020" name="J. Eukaryot. Microbiol.">
        <title>De novo Sequencing, Assembly and Annotation of the Transcriptome for the Free-Living Testate Amoeba Arcella intermedia.</title>
        <authorList>
            <person name="Ribeiro G.M."/>
            <person name="Porfirio-Sousa A.L."/>
            <person name="Maurer-Alcala X.X."/>
            <person name="Katz L.A."/>
            <person name="Lahr D.J.G."/>
        </authorList>
    </citation>
    <scope>NUCLEOTIDE SEQUENCE</scope>
</reference>
<dbReference type="EMBL" id="GIBP01002902">
    <property type="protein sequence ID" value="NDV31871.1"/>
    <property type="molecule type" value="Transcribed_RNA"/>
</dbReference>
<dbReference type="Pfam" id="PF03800">
    <property type="entry name" value="Nuf2"/>
    <property type="match status" value="1"/>
</dbReference>
<dbReference type="InterPro" id="IPR005549">
    <property type="entry name" value="Kinetochore_Nuf2_N"/>
</dbReference>
<keyword evidence="6 9" id="KW-0175">Coiled coil</keyword>
<evidence type="ECO:0000256" key="8">
    <source>
        <dbReference type="ARBA" id="ARBA00023328"/>
    </source>
</evidence>
<name>A0A6B2L4M9_9EUKA</name>
<feature type="domain" description="Kinetochore protein Nuf2 N-terminal" evidence="10">
    <location>
        <begin position="56"/>
        <end position="125"/>
    </location>
</feature>
<proteinExistence type="inferred from homology"/>
<evidence type="ECO:0000313" key="11">
    <source>
        <dbReference type="EMBL" id="NDV31871.1"/>
    </source>
</evidence>